<sequence>MCNQAPPGHQPAPRPTDHDMDAIEAERTVSAPHDTRPRPTIGLREAVAVIVGVVIGAGIFKAPSLVASMSGGATAMFTLWIMGGVVSLIGALCYAELTTSYPHAGGDYHYLHRAYGRSVAFLFGWARFSVITTGSIALLGFVFGDYMQQAIPLTMLPAGWGSTTYAVAVIAGLSALNLRGIRTGTGTQTFLTVAEILGLLLIVGAAALFTDQAPAPAAAATAATGASGATTAALGMAMVFVLLTYGGWNEAAYISAEMRGGPRDMVKALTMGIVIITVLYLMVTWAYWKVLGMDGMAASEAVAADVMKAAFGPAGEKIISVLVAISALTSINATMIVGARTSYAMGLDWKKLGRLAEWDSERGTPTVAMTVQCVAALALVATGAALGGGFKSMVEFTAPVFWLFFLLTGISLFVLRWREPNVPRPFKVPLYPVLPLLFCASCAYMLWSSLSYVYSQQLGGLNAAWIGVAVLAIGVVLLLLLRSKTDQ</sequence>
<feature type="transmembrane region" description="Helical" evidence="5">
    <location>
        <begin position="366"/>
        <end position="390"/>
    </location>
</feature>
<evidence type="ECO:0000256" key="2">
    <source>
        <dbReference type="ARBA" id="ARBA00022692"/>
    </source>
</evidence>
<evidence type="ECO:0000313" key="6">
    <source>
        <dbReference type="EMBL" id="TXF99103.1"/>
    </source>
</evidence>
<dbReference type="InterPro" id="IPR002293">
    <property type="entry name" value="AA/rel_permease1"/>
</dbReference>
<proteinExistence type="predicted"/>
<comment type="caution">
    <text evidence="6">The sequence shown here is derived from an EMBL/GenBank/DDBJ whole genome shotgun (WGS) entry which is preliminary data.</text>
</comment>
<feature type="transmembrane region" description="Helical" evidence="5">
    <location>
        <begin position="459"/>
        <end position="481"/>
    </location>
</feature>
<accession>A0A5C7FTF2</accession>
<name>A0A5C7FTF2_9BURK</name>
<organism evidence="6 7">
    <name type="scientific">Massilia arenae</name>
    <dbReference type="NCBI Taxonomy" id="2603288"/>
    <lineage>
        <taxon>Bacteria</taxon>
        <taxon>Pseudomonadati</taxon>
        <taxon>Pseudomonadota</taxon>
        <taxon>Betaproteobacteria</taxon>
        <taxon>Burkholderiales</taxon>
        <taxon>Oxalobacteraceae</taxon>
        <taxon>Telluria group</taxon>
        <taxon>Massilia</taxon>
    </lineage>
</organism>
<feature type="transmembrane region" description="Helical" evidence="5">
    <location>
        <begin position="46"/>
        <end position="65"/>
    </location>
</feature>
<dbReference type="GO" id="GO:0015179">
    <property type="term" value="F:L-amino acid transmembrane transporter activity"/>
    <property type="evidence" value="ECO:0007669"/>
    <property type="project" value="TreeGrafter"/>
</dbReference>
<dbReference type="InterPro" id="IPR050598">
    <property type="entry name" value="AminoAcid_Transporter"/>
</dbReference>
<keyword evidence="7" id="KW-1185">Reference proteome</keyword>
<dbReference type="Pfam" id="PF13520">
    <property type="entry name" value="AA_permease_2"/>
    <property type="match status" value="1"/>
</dbReference>
<keyword evidence="2 5" id="KW-0812">Transmembrane</keyword>
<dbReference type="PANTHER" id="PTHR11785">
    <property type="entry name" value="AMINO ACID TRANSPORTER"/>
    <property type="match status" value="1"/>
</dbReference>
<gene>
    <name evidence="6" type="ORF">FVD38_15015</name>
</gene>
<evidence type="ECO:0000313" key="7">
    <source>
        <dbReference type="Proteomes" id="UP000321413"/>
    </source>
</evidence>
<feature type="transmembrane region" description="Helical" evidence="5">
    <location>
        <begin position="190"/>
        <end position="209"/>
    </location>
</feature>
<dbReference type="GO" id="GO:0016020">
    <property type="term" value="C:membrane"/>
    <property type="evidence" value="ECO:0007669"/>
    <property type="project" value="UniProtKB-SubCell"/>
</dbReference>
<evidence type="ECO:0000256" key="4">
    <source>
        <dbReference type="ARBA" id="ARBA00023136"/>
    </source>
</evidence>
<feature type="transmembrane region" description="Helical" evidence="5">
    <location>
        <begin position="77"/>
        <end position="97"/>
    </location>
</feature>
<comment type="subcellular location">
    <subcellularLocation>
        <location evidence="1">Membrane</location>
        <topology evidence="1">Multi-pass membrane protein</topology>
    </subcellularLocation>
</comment>
<keyword evidence="4 5" id="KW-0472">Membrane</keyword>
<feature type="transmembrane region" description="Helical" evidence="5">
    <location>
        <begin position="155"/>
        <end position="178"/>
    </location>
</feature>
<dbReference type="Proteomes" id="UP000321413">
    <property type="component" value="Unassembled WGS sequence"/>
</dbReference>
<evidence type="ECO:0000256" key="3">
    <source>
        <dbReference type="ARBA" id="ARBA00022989"/>
    </source>
</evidence>
<feature type="transmembrane region" description="Helical" evidence="5">
    <location>
        <begin position="396"/>
        <end position="416"/>
    </location>
</feature>
<dbReference type="Gene3D" id="1.20.1740.10">
    <property type="entry name" value="Amino acid/polyamine transporter I"/>
    <property type="match status" value="1"/>
</dbReference>
<feature type="transmembrane region" description="Helical" evidence="5">
    <location>
        <begin position="118"/>
        <end position="143"/>
    </location>
</feature>
<reference evidence="6 7" key="1">
    <citation type="submission" date="2019-08" db="EMBL/GenBank/DDBJ databases">
        <title>Massilia golmudensis sp. nov., isolated from sand in the Qinghai-Tibetan Plateau.</title>
        <authorList>
            <person name="Zhang B."/>
        </authorList>
    </citation>
    <scope>NUCLEOTIDE SEQUENCE [LARGE SCALE GENOMIC DNA]</scope>
    <source>
        <strain evidence="6 7">GEM5</strain>
    </source>
</reference>
<feature type="transmembrane region" description="Helical" evidence="5">
    <location>
        <begin position="318"/>
        <end position="345"/>
    </location>
</feature>
<keyword evidence="3 5" id="KW-1133">Transmembrane helix</keyword>
<dbReference type="PANTHER" id="PTHR11785:SF512">
    <property type="entry name" value="SOBREMESA, ISOFORM B"/>
    <property type="match status" value="1"/>
</dbReference>
<feature type="transmembrane region" description="Helical" evidence="5">
    <location>
        <begin position="229"/>
        <end position="248"/>
    </location>
</feature>
<feature type="transmembrane region" description="Helical" evidence="5">
    <location>
        <begin position="428"/>
        <end position="447"/>
    </location>
</feature>
<dbReference type="PIRSF" id="PIRSF006060">
    <property type="entry name" value="AA_transporter"/>
    <property type="match status" value="1"/>
</dbReference>
<evidence type="ECO:0000256" key="5">
    <source>
        <dbReference type="SAM" id="Phobius"/>
    </source>
</evidence>
<protein>
    <submittedName>
        <fullName evidence="6">Amino acid permease</fullName>
    </submittedName>
</protein>
<dbReference type="EMBL" id="VPFD01000015">
    <property type="protein sequence ID" value="TXF99103.1"/>
    <property type="molecule type" value="Genomic_DNA"/>
</dbReference>
<feature type="transmembrane region" description="Helical" evidence="5">
    <location>
        <begin position="268"/>
        <end position="288"/>
    </location>
</feature>
<evidence type="ECO:0000256" key="1">
    <source>
        <dbReference type="ARBA" id="ARBA00004141"/>
    </source>
</evidence>
<dbReference type="AlphaFoldDB" id="A0A5C7FTF2"/>